<organism evidence="1">
    <name type="scientific">hydrothermal vent metagenome</name>
    <dbReference type="NCBI Taxonomy" id="652676"/>
    <lineage>
        <taxon>unclassified sequences</taxon>
        <taxon>metagenomes</taxon>
        <taxon>ecological metagenomes</taxon>
    </lineage>
</organism>
<reference evidence="1" key="1">
    <citation type="submission" date="2018-06" db="EMBL/GenBank/DDBJ databases">
        <authorList>
            <person name="Zhirakovskaya E."/>
        </authorList>
    </citation>
    <scope>NUCLEOTIDE SEQUENCE</scope>
</reference>
<sequence>PDAMLDRDRLAATLSASQIVKAKALASQWEKAFLTRTDSR</sequence>
<name>A0A3B0YI96_9ZZZZ</name>
<gene>
    <name evidence="1" type="ORF">MNBD_GAMMA14-1256</name>
</gene>
<proteinExistence type="predicted"/>
<dbReference type="AlphaFoldDB" id="A0A3B0YI96"/>
<evidence type="ECO:0000313" key="1">
    <source>
        <dbReference type="EMBL" id="VAW75267.1"/>
    </source>
</evidence>
<protein>
    <submittedName>
        <fullName evidence="1">Uncharacterized protein</fullName>
    </submittedName>
</protein>
<feature type="non-terminal residue" evidence="1">
    <location>
        <position position="1"/>
    </location>
</feature>
<accession>A0A3B0YI96</accession>
<dbReference type="EMBL" id="UOFM01000126">
    <property type="protein sequence ID" value="VAW75267.1"/>
    <property type="molecule type" value="Genomic_DNA"/>
</dbReference>